<dbReference type="Proteomes" id="UP000276133">
    <property type="component" value="Unassembled WGS sequence"/>
</dbReference>
<organism evidence="1 2">
    <name type="scientific">Brachionus plicatilis</name>
    <name type="common">Marine rotifer</name>
    <name type="synonym">Brachionus muelleri</name>
    <dbReference type="NCBI Taxonomy" id="10195"/>
    <lineage>
        <taxon>Eukaryota</taxon>
        <taxon>Metazoa</taxon>
        <taxon>Spiralia</taxon>
        <taxon>Gnathifera</taxon>
        <taxon>Rotifera</taxon>
        <taxon>Eurotatoria</taxon>
        <taxon>Monogononta</taxon>
        <taxon>Pseudotrocha</taxon>
        <taxon>Ploima</taxon>
        <taxon>Brachionidae</taxon>
        <taxon>Brachionus</taxon>
    </lineage>
</organism>
<evidence type="ECO:0000313" key="2">
    <source>
        <dbReference type="Proteomes" id="UP000276133"/>
    </source>
</evidence>
<dbReference type="AlphaFoldDB" id="A0A3M7S267"/>
<reference evidence="1 2" key="1">
    <citation type="journal article" date="2018" name="Sci. Rep.">
        <title>Genomic signatures of local adaptation to the degree of environmental predictability in rotifers.</title>
        <authorList>
            <person name="Franch-Gras L."/>
            <person name="Hahn C."/>
            <person name="Garcia-Roger E.M."/>
            <person name="Carmona M.J."/>
            <person name="Serra M."/>
            <person name="Gomez A."/>
        </authorList>
    </citation>
    <scope>NUCLEOTIDE SEQUENCE [LARGE SCALE GENOMIC DNA]</scope>
    <source>
        <strain evidence="1">HYR1</strain>
    </source>
</reference>
<proteinExistence type="predicted"/>
<evidence type="ECO:0000313" key="1">
    <source>
        <dbReference type="EMBL" id="RNA29891.1"/>
    </source>
</evidence>
<gene>
    <name evidence="1" type="ORF">BpHYR1_029488</name>
</gene>
<accession>A0A3M7S267</accession>
<keyword evidence="2" id="KW-1185">Reference proteome</keyword>
<comment type="caution">
    <text evidence="1">The sequence shown here is derived from an EMBL/GenBank/DDBJ whole genome shotgun (WGS) entry which is preliminary data.</text>
</comment>
<sequence>MKQSFFKRKKYSKKNNYLKALFTPTTLGNLFKNAYKILNHFDINSSRLVLILSIADFFNYNSSNSNSGI</sequence>
<protein>
    <submittedName>
        <fullName evidence="1">Uncharacterized protein</fullName>
    </submittedName>
</protein>
<name>A0A3M7S267_BRAPC</name>
<dbReference type="EMBL" id="REGN01002157">
    <property type="protein sequence ID" value="RNA29891.1"/>
    <property type="molecule type" value="Genomic_DNA"/>
</dbReference>